<dbReference type="InterPro" id="IPR013126">
    <property type="entry name" value="Hsp_70_fam"/>
</dbReference>
<evidence type="ECO:0000256" key="4">
    <source>
        <dbReference type="SAM" id="SignalP"/>
    </source>
</evidence>
<feature type="non-terminal residue" evidence="5">
    <location>
        <position position="1"/>
    </location>
</feature>
<dbReference type="InterPro" id="IPR043129">
    <property type="entry name" value="ATPase_NBD"/>
</dbReference>
<evidence type="ECO:0000313" key="6">
    <source>
        <dbReference type="Proteomes" id="UP001150925"/>
    </source>
</evidence>
<keyword evidence="1" id="KW-0547">Nucleotide-binding</keyword>
<keyword evidence="4" id="KW-0732">Signal</keyword>
<organism evidence="5 6">
    <name type="scientific">Dispira parvispora</name>
    <dbReference type="NCBI Taxonomy" id="1520584"/>
    <lineage>
        <taxon>Eukaryota</taxon>
        <taxon>Fungi</taxon>
        <taxon>Fungi incertae sedis</taxon>
        <taxon>Zoopagomycota</taxon>
        <taxon>Kickxellomycotina</taxon>
        <taxon>Dimargaritomycetes</taxon>
        <taxon>Dimargaritales</taxon>
        <taxon>Dimargaritaceae</taxon>
        <taxon>Dispira</taxon>
    </lineage>
</organism>
<dbReference type="PANTHER" id="PTHR45639:SF3">
    <property type="entry name" value="HYPOXIA UP-REGULATED PROTEIN 1"/>
    <property type="match status" value="1"/>
</dbReference>
<keyword evidence="2" id="KW-0067">ATP-binding</keyword>
<dbReference type="GO" id="GO:0005524">
    <property type="term" value="F:ATP binding"/>
    <property type="evidence" value="ECO:0007669"/>
    <property type="project" value="UniProtKB-KW"/>
</dbReference>
<feature type="chain" id="PRO_5040969525" evidence="4">
    <location>
        <begin position="25"/>
        <end position="431"/>
    </location>
</feature>
<proteinExistence type="predicted"/>
<dbReference type="GO" id="GO:0140662">
    <property type="term" value="F:ATP-dependent protein folding chaperone"/>
    <property type="evidence" value="ECO:0007669"/>
    <property type="project" value="InterPro"/>
</dbReference>
<dbReference type="Pfam" id="PF00012">
    <property type="entry name" value="HSP70"/>
    <property type="match status" value="1"/>
</dbReference>
<dbReference type="PANTHER" id="PTHR45639">
    <property type="entry name" value="HSC70CB, ISOFORM G-RELATED"/>
    <property type="match status" value="1"/>
</dbReference>
<dbReference type="Gene3D" id="3.90.640.10">
    <property type="entry name" value="Actin, Chain A, domain 4"/>
    <property type="match status" value="1"/>
</dbReference>
<dbReference type="EMBL" id="JANBPY010000816">
    <property type="protein sequence ID" value="KAJ1963500.1"/>
    <property type="molecule type" value="Genomic_DNA"/>
</dbReference>
<dbReference type="GO" id="GO:0034663">
    <property type="term" value="C:endoplasmic reticulum chaperone complex"/>
    <property type="evidence" value="ECO:0007669"/>
    <property type="project" value="TreeGrafter"/>
</dbReference>
<dbReference type="AlphaFoldDB" id="A0A9W8AP40"/>
<dbReference type="SUPFAM" id="SSF53067">
    <property type="entry name" value="Actin-like ATPase domain"/>
    <property type="match status" value="2"/>
</dbReference>
<gene>
    <name evidence="5" type="primary">LHS1_1</name>
    <name evidence="5" type="ORF">IWQ62_003191</name>
</gene>
<evidence type="ECO:0000256" key="1">
    <source>
        <dbReference type="ARBA" id="ARBA00022741"/>
    </source>
</evidence>
<keyword evidence="3" id="KW-0143">Chaperone</keyword>
<evidence type="ECO:0000313" key="5">
    <source>
        <dbReference type="EMBL" id="KAJ1963500.1"/>
    </source>
</evidence>
<reference evidence="5" key="1">
    <citation type="submission" date="2022-07" db="EMBL/GenBank/DDBJ databases">
        <title>Phylogenomic reconstructions and comparative analyses of Kickxellomycotina fungi.</title>
        <authorList>
            <person name="Reynolds N.K."/>
            <person name="Stajich J.E."/>
            <person name="Barry K."/>
            <person name="Grigoriev I.V."/>
            <person name="Crous P."/>
            <person name="Smith M.E."/>
        </authorList>
    </citation>
    <scope>NUCLEOTIDE SEQUENCE</scope>
    <source>
        <strain evidence="5">RSA 1196</strain>
    </source>
</reference>
<accession>A0A9W8AP40</accession>
<feature type="signal peptide" evidence="4">
    <location>
        <begin position="1"/>
        <end position="24"/>
    </location>
</feature>
<name>A0A9W8AP40_9FUNG</name>
<evidence type="ECO:0000256" key="3">
    <source>
        <dbReference type="ARBA" id="ARBA00023186"/>
    </source>
</evidence>
<sequence length="431" mass="47498">MRFHLHTVTIGILGWALFITPAMAQSSVMGIDYGTDFFKVALAAPSKNLDIVLNRDYKRKTQSQVLVNDLVRHYGVDADSKFVRMTDKMYPAVKSILGRLFSDPSCATYRERYNNGMVEDPERHTPLFRQTDEVAYTPEQILAMQLQYARETATSEAGHLVSKAVITVPPFFDQFERQAVLDAADLAGVRAIALVNDGSAVAYTYAMGKTFAKPQNVLFYDVGAGSTTATLVKLGTNPKDDSTLVSMKSFGYDRTLGGFEIDVRLQKHLGDLFMKKFGDKLKGSVFDSPRALVKLLKEAHRVKHILSANTEAMSSIEGLEGHDFKVQVTREELENLTQDLVPRFTKPIDDALNSAKLTLKDVDTVVLVGGGVRIPFILNLLESHVGEGKIAKSVNGDEAAVMGATLYAASLTIPLRGKKLILRDMAPYPVE</sequence>
<dbReference type="CDD" id="cd10230">
    <property type="entry name" value="ASKHA_NBD_HSP70_HYOU1"/>
    <property type="match status" value="1"/>
</dbReference>
<dbReference type="Proteomes" id="UP001150925">
    <property type="component" value="Unassembled WGS sequence"/>
</dbReference>
<comment type="caution">
    <text evidence="5">The sequence shown here is derived from an EMBL/GenBank/DDBJ whole genome shotgun (WGS) entry which is preliminary data.</text>
</comment>
<evidence type="ECO:0000256" key="2">
    <source>
        <dbReference type="ARBA" id="ARBA00022840"/>
    </source>
</evidence>
<dbReference type="PRINTS" id="PR00301">
    <property type="entry name" value="HEATSHOCK70"/>
</dbReference>
<dbReference type="Gene3D" id="3.30.420.40">
    <property type="match status" value="2"/>
</dbReference>
<protein>
    <submittedName>
        <fullName evidence="5">Lumenal Hsp70 protein</fullName>
    </submittedName>
</protein>
<dbReference type="OrthoDB" id="10262720at2759"/>
<dbReference type="GO" id="GO:0030968">
    <property type="term" value="P:endoplasmic reticulum unfolded protein response"/>
    <property type="evidence" value="ECO:0007669"/>
    <property type="project" value="TreeGrafter"/>
</dbReference>
<dbReference type="Gene3D" id="3.30.30.30">
    <property type="match status" value="1"/>
</dbReference>
<keyword evidence="6" id="KW-1185">Reference proteome</keyword>